<gene>
    <name evidence="1" type="ORF">LT85_4106</name>
</gene>
<sequence>MIDEEDLSEEAKRFVSDAFAKVKFSPGKLNGLAVKSQLSIEISLERAKVAPIPVIMR</sequence>
<accession>A0A0A1FI22</accession>
<evidence type="ECO:0000313" key="2">
    <source>
        <dbReference type="Proteomes" id="UP000030302"/>
    </source>
</evidence>
<reference evidence="2" key="1">
    <citation type="journal article" date="2014" name="Soil Biol. Biochem.">
        <title>Structure and function of bacterial communities in ageing soils: Insights from the Mendocino ecological staircase.</title>
        <authorList>
            <person name="Uroz S."/>
            <person name="Tech J.J."/>
            <person name="Sawaya N.A."/>
            <person name="Frey-Klett P."/>
            <person name="Leveau J.H.J."/>
        </authorList>
    </citation>
    <scope>NUCLEOTIDE SEQUENCE [LARGE SCALE GENOMIC DNA]</scope>
    <source>
        <strain evidence="2">Cal35</strain>
    </source>
</reference>
<organism evidence="1 2">
    <name type="scientific">Collimonas arenae</name>
    <dbReference type="NCBI Taxonomy" id="279058"/>
    <lineage>
        <taxon>Bacteria</taxon>
        <taxon>Pseudomonadati</taxon>
        <taxon>Pseudomonadota</taxon>
        <taxon>Betaproteobacteria</taxon>
        <taxon>Burkholderiales</taxon>
        <taxon>Oxalobacteraceae</taxon>
        <taxon>Collimonas</taxon>
    </lineage>
</organism>
<name>A0A0A1FI22_9BURK</name>
<dbReference type="Proteomes" id="UP000030302">
    <property type="component" value="Chromosome"/>
</dbReference>
<dbReference type="AlphaFoldDB" id="A0A0A1FI22"/>
<proteinExistence type="predicted"/>
<dbReference type="EMBL" id="CP009962">
    <property type="protein sequence ID" value="AIY43264.1"/>
    <property type="molecule type" value="Genomic_DNA"/>
</dbReference>
<dbReference type="KEGG" id="care:LT85_4106"/>
<protein>
    <submittedName>
        <fullName evidence="1">Uncharacterized protein</fullName>
    </submittedName>
</protein>
<evidence type="ECO:0000313" key="1">
    <source>
        <dbReference type="EMBL" id="AIY43264.1"/>
    </source>
</evidence>
<keyword evidence="2" id="KW-1185">Reference proteome</keyword>
<dbReference type="HOGENOM" id="CLU_2988808_0_0_4"/>